<comment type="caution">
    <text evidence="1">The sequence shown here is derived from an EMBL/GenBank/DDBJ whole genome shotgun (WGS) entry which is preliminary data.</text>
</comment>
<evidence type="ECO:0000313" key="1">
    <source>
        <dbReference type="EMBL" id="ODA10523.1"/>
    </source>
</evidence>
<protein>
    <submittedName>
        <fullName evidence="1">Uncharacterized protein</fullName>
    </submittedName>
</protein>
<evidence type="ECO:0000313" key="2">
    <source>
        <dbReference type="Proteomes" id="UP000094974"/>
    </source>
</evidence>
<dbReference type="Proteomes" id="UP000094974">
    <property type="component" value="Unassembled WGS sequence"/>
</dbReference>
<organism evidence="1 2">
    <name type="scientific">Paenibacillus polymyxa</name>
    <name type="common">Bacillus polymyxa</name>
    <dbReference type="NCBI Taxonomy" id="1406"/>
    <lineage>
        <taxon>Bacteria</taxon>
        <taxon>Bacillati</taxon>
        <taxon>Bacillota</taxon>
        <taxon>Bacilli</taxon>
        <taxon>Bacillales</taxon>
        <taxon>Paenibacillaceae</taxon>
        <taxon>Paenibacillus</taxon>
    </lineage>
</organism>
<dbReference type="EMBL" id="LYND01000066">
    <property type="protein sequence ID" value="ODA10523.1"/>
    <property type="molecule type" value="Genomic_DNA"/>
</dbReference>
<sequence length="73" mass="8424">MGEQLKIVCWATGFKFENGAYEVHSRDGRFQGFCSVASLKEKGLVRRIDHTKKAEAFLNTDEGRAWFRKNRTV</sequence>
<dbReference type="RefSeq" id="WP_068938624.1">
    <property type="nucleotide sequence ID" value="NZ_LYND01000066.1"/>
</dbReference>
<accession>A0ABX2ZFZ0</accession>
<reference evidence="2" key="1">
    <citation type="submission" date="2016-05" db="EMBL/GenBank/DDBJ databases">
        <title>Whole genome shotgun sequencing of cultured foodborne pathogen.</title>
        <authorList>
            <person name="Zheng J."/>
            <person name="Timme R."/>
            <person name="Allard M."/>
            <person name="Strain E."/>
            <person name="Luo Y."/>
            <person name="Brown E."/>
        </authorList>
    </citation>
    <scope>NUCLEOTIDE SEQUENCE [LARGE SCALE GENOMIC DNA]</scope>
    <source>
        <strain evidence="2">CFSAN034343</strain>
    </source>
</reference>
<name>A0ABX2ZFZ0_PAEPO</name>
<keyword evidence="2" id="KW-1185">Reference proteome</keyword>
<proteinExistence type="predicted"/>
<gene>
    <name evidence="1" type="ORF">A7312_23510</name>
</gene>